<feature type="binding site" evidence="5">
    <location>
        <position position="70"/>
    </location>
    <ligand>
        <name>Mg(2+)</name>
        <dbReference type="ChEBI" id="CHEBI:18420"/>
        <label>1</label>
        <note>catalytic</note>
    </ligand>
</feature>
<dbReference type="EMBL" id="MTJY01000026">
    <property type="protein sequence ID" value="ONN74990.1"/>
    <property type="molecule type" value="Genomic_DNA"/>
</dbReference>
<keyword evidence="3" id="KW-0378">Hydrolase</keyword>
<feature type="binding site" evidence="5">
    <location>
        <position position="90"/>
    </location>
    <ligand>
        <name>Mg(2+)</name>
        <dbReference type="ChEBI" id="CHEBI:18420"/>
        <label>2</label>
    </ligand>
</feature>
<dbReference type="InterPro" id="IPR000760">
    <property type="entry name" value="Inositol_monophosphatase-like"/>
</dbReference>
<evidence type="ECO:0000256" key="4">
    <source>
        <dbReference type="ARBA" id="ARBA00022842"/>
    </source>
</evidence>
<evidence type="ECO:0000256" key="2">
    <source>
        <dbReference type="ARBA" id="ARBA00022723"/>
    </source>
</evidence>
<dbReference type="InterPro" id="IPR020583">
    <property type="entry name" value="Inositol_monoP_metal-BS"/>
</dbReference>
<name>A0A179XSA5_LACRH</name>
<reference evidence="6 7" key="1">
    <citation type="submission" date="2017-01" db="EMBL/GenBank/DDBJ databases">
        <title>In silico prediction, in vitro antibacterial spectrum and physicochemical properties of a putative bacteriocin produced by Lactobacillus rhamnosus strain L156.4.</title>
        <authorList>
            <person name="Silveira A.M."/>
            <person name="Monteiro A.S."/>
            <person name="Santos V.L."/>
            <person name="Nicoli J.R."/>
            <person name="Azevedo V."/>
            <person name="Soares S.C."/>
            <person name="Castro-Oliveira L."/>
            <person name="Dias-Souza M.V."/>
            <person name="Nardi R.M."/>
        </authorList>
    </citation>
    <scope>NUCLEOTIDE SEQUENCE [LARGE SCALE GENOMIC DNA]</scope>
    <source>
        <strain evidence="6 7">L156.4</strain>
    </source>
</reference>
<dbReference type="Gene3D" id="3.40.190.80">
    <property type="match status" value="1"/>
</dbReference>
<dbReference type="PRINTS" id="PR00377">
    <property type="entry name" value="IMPHPHTASES"/>
</dbReference>
<organism evidence="6 7">
    <name type="scientific">Lacticaseibacillus rhamnosus</name>
    <name type="common">Lactobacillus rhamnosus</name>
    <dbReference type="NCBI Taxonomy" id="47715"/>
    <lineage>
        <taxon>Bacteria</taxon>
        <taxon>Bacillati</taxon>
        <taxon>Bacillota</taxon>
        <taxon>Bacilli</taxon>
        <taxon>Lactobacillales</taxon>
        <taxon>Lactobacillaceae</taxon>
        <taxon>Lacticaseibacillus</taxon>
    </lineage>
</organism>
<feature type="binding site" evidence="5">
    <location>
        <position position="210"/>
    </location>
    <ligand>
        <name>Mg(2+)</name>
        <dbReference type="ChEBI" id="CHEBI:18420"/>
        <label>1</label>
        <note>catalytic</note>
    </ligand>
</feature>
<keyword evidence="4 5" id="KW-0460">Magnesium</keyword>
<dbReference type="PANTHER" id="PTHR20854">
    <property type="entry name" value="INOSITOL MONOPHOSPHATASE"/>
    <property type="match status" value="1"/>
</dbReference>
<dbReference type="GO" id="GO:0007165">
    <property type="term" value="P:signal transduction"/>
    <property type="evidence" value="ECO:0007669"/>
    <property type="project" value="TreeGrafter"/>
</dbReference>
<protein>
    <submittedName>
        <fullName evidence="6">Fructose 1,6-bisphosphatase</fullName>
    </submittedName>
</protein>
<dbReference type="GO" id="GO:0006020">
    <property type="term" value="P:inositol metabolic process"/>
    <property type="evidence" value="ECO:0007669"/>
    <property type="project" value="TreeGrafter"/>
</dbReference>
<dbReference type="Pfam" id="PF00459">
    <property type="entry name" value="Inositol_P"/>
    <property type="match status" value="1"/>
</dbReference>
<evidence type="ECO:0000256" key="3">
    <source>
        <dbReference type="ARBA" id="ARBA00022801"/>
    </source>
</evidence>
<feature type="binding site" evidence="5">
    <location>
        <position position="91"/>
    </location>
    <ligand>
        <name>Mg(2+)</name>
        <dbReference type="ChEBI" id="CHEBI:18420"/>
        <label>1</label>
        <note>catalytic</note>
    </ligand>
</feature>
<dbReference type="RefSeq" id="WP_014569610.1">
    <property type="nucleotide sequence ID" value="NZ_BSWG01000034.1"/>
</dbReference>
<accession>A0A179XSA5</accession>
<evidence type="ECO:0000313" key="6">
    <source>
        <dbReference type="EMBL" id="ONN74990.1"/>
    </source>
</evidence>
<dbReference type="OrthoDB" id="9772456at2"/>
<dbReference type="FunFam" id="3.30.540.10:FF:000003">
    <property type="entry name" value="Inositol-1-monophosphatase"/>
    <property type="match status" value="1"/>
</dbReference>
<evidence type="ECO:0000313" key="7">
    <source>
        <dbReference type="Proteomes" id="UP000189067"/>
    </source>
</evidence>
<comment type="caution">
    <text evidence="6">The sequence shown here is derived from an EMBL/GenBank/DDBJ whole genome shotgun (WGS) entry which is preliminary data.</text>
</comment>
<dbReference type="GO" id="GO:0046872">
    <property type="term" value="F:metal ion binding"/>
    <property type="evidence" value="ECO:0007669"/>
    <property type="project" value="UniProtKB-KW"/>
</dbReference>
<comment type="cofactor">
    <cofactor evidence="1 5">
        <name>Mg(2+)</name>
        <dbReference type="ChEBI" id="CHEBI:18420"/>
    </cofactor>
</comment>
<evidence type="ECO:0000256" key="1">
    <source>
        <dbReference type="ARBA" id="ARBA00001946"/>
    </source>
</evidence>
<dbReference type="GO" id="GO:0008934">
    <property type="term" value="F:inositol monophosphate 1-phosphatase activity"/>
    <property type="evidence" value="ECO:0007669"/>
    <property type="project" value="TreeGrafter"/>
</dbReference>
<feature type="binding site" evidence="5">
    <location>
        <position position="88"/>
    </location>
    <ligand>
        <name>Mg(2+)</name>
        <dbReference type="ChEBI" id="CHEBI:18420"/>
        <label>1</label>
        <note>catalytic</note>
    </ligand>
</feature>
<keyword evidence="2 5" id="KW-0479">Metal-binding</keyword>
<dbReference type="SUPFAM" id="SSF56655">
    <property type="entry name" value="Carbohydrate phosphatase"/>
    <property type="match status" value="1"/>
</dbReference>
<dbReference type="PROSITE" id="PS00629">
    <property type="entry name" value="IMP_1"/>
    <property type="match status" value="1"/>
</dbReference>
<dbReference type="PANTHER" id="PTHR20854:SF4">
    <property type="entry name" value="INOSITOL-1-MONOPHOSPHATASE-RELATED"/>
    <property type="match status" value="1"/>
</dbReference>
<proteinExistence type="predicted"/>
<evidence type="ECO:0000256" key="5">
    <source>
        <dbReference type="PIRSR" id="PIRSR600760-2"/>
    </source>
</evidence>
<gene>
    <name evidence="6" type="ORF">BWR10_06315</name>
</gene>
<dbReference type="Gene3D" id="3.30.540.10">
    <property type="entry name" value="Fructose-1,6-Bisphosphatase, subunit A, domain 1"/>
    <property type="match status" value="1"/>
</dbReference>
<dbReference type="CDD" id="cd01637">
    <property type="entry name" value="IMPase_like"/>
    <property type="match status" value="1"/>
</dbReference>
<dbReference type="AlphaFoldDB" id="A0A179XSA5"/>
<dbReference type="Proteomes" id="UP000189067">
    <property type="component" value="Unassembled WGS sequence"/>
</dbReference>
<sequence length="264" mass="28369">MTQDPEKIRETLIGWFAASRKRILTAMAQPLDVAQKSNRNDLVTNVDKANQQFLIEHIKTDFPTARIIGEEGHGHDDTDLNGLVFFVDPIDGTMNFVKQQAHFAVMIGVYRDGQPIVGAIMDVMRNEVLSGGPNLPVTFAGRQLKPLLDLPLKDGLLGVAGPMAIKNRLHLGDVALASSGARMSGSAGMEFIEVALGRQVGYVSYLQPWDVAAGMAITQGLGVEFSREDGSAINLSQPGVVVAATPQAHQTILAMMAGKSEQAH</sequence>